<dbReference type="SMART" id="SM00387">
    <property type="entry name" value="HATPase_c"/>
    <property type="match status" value="2"/>
</dbReference>
<dbReference type="EC" id="2.7.13.3" evidence="2"/>
<keyword evidence="4" id="KW-0808">Transferase</keyword>
<keyword evidence="6" id="KW-0902">Two-component regulatory system</keyword>
<keyword evidence="10" id="KW-1185">Reference proteome</keyword>
<reference evidence="9 10" key="1">
    <citation type="submission" date="2020-11" db="EMBL/GenBank/DDBJ databases">
        <authorList>
            <person name="Sun Q."/>
        </authorList>
    </citation>
    <scope>NUCLEOTIDE SEQUENCE [LARGE SCALE GENOMIC DNA]</scope>
    <source>
        <strain evidence="9 10">P8398</strain>
    </source>
</reference>
<evidence type="ECO:0000256" key="2">
    <source>
        <dbReference type="ARBA" id="ARBA00012438"/>
    </source>
</evidence>
<keyword evidence="7" id="KW-0175">Coiled coil</keyword>
<dbReference type="InterPro" id="IPR003594">
    <property type="entry name" value="HATPase_dom"/>
</dbReference>
<dbReference type="SMART" id="SM00388">
    <property type="entry name" value="HisKA"/>
    <property type="match status" value="1"/>
</dbReference>
<dbReference type="RefSeq" id="WP_206089959.1">
    <property type="nucleotide sequence ID" value="NZ_CP065053.1"/>
</dbReference>
<dbReference type="Pfam" id="PF02518">
    <property type="entry name" value="HATPase_c"/>
    <property type="match status" value="2"/>
</dbReference>
<keyword evidence="5" id="KW-0418">Kinase</keyword>
<dbReference type="PROSITE" id="PS50109">
    <property type="entry name" value="HIS_KIN"/>
    <property type="match status" value="1"/>
</dbReference>
<evidence type="ECO:0000259" key="8">
    <source>
        <dbReference type="PROSITE" id="PS50109"/>
    </source>
</evidence>
<accession>A0AA49A983</accession>
<dbReference type="CDD" id="cd16934">
    <property type="entry name" value="HATPase_RsbT-like"/>
    <property type="match status" value="1"/>
</dbReference>
<evidence type="ECO:0000256" key="5">
    <source>
        <dbReference type="ARBA" id="ARBA00022777"/>
    </source>
</evidence>
<sequence>MSLRILKIAIGTELDVVGARQRAREIAVLCGFAMQDQVRIATSVSELARNVFNYAHGGKVEFSIEDDDGVQSLQIRIDDQGPGIADLDLVLSGRYQSSTGMGLGILGARRLMDRCDISTARDSGTRIVLQKRFAGDAPRMTARMVGDMCAHLNALAPDSMLGEVQQQNQELLGTLDELKARQEELLQLTRELEENNRAVKVLYAELDEKAEHLRRADQIKSRFLSNMSHEFRTPLSSIRALAKLLLARADGELSGEQEKQVNYILQGTVAMNEMVDDLLDLAKIEAGKVDVRAERFLVADMFSTLRGLLRPLLHSPELALTFQEPQAELALHSDQGKLSQILRNFISNAIKYTERGDITVRAALLPEQGMMRFSVSDTGLGIAVSDQALIFEEFSQIENRLQTRVKGTGLGLPLCRKLAGLLGGSVGVDSKPGAGSVFWVSIPLTYTAEEGDAAVLPYSH</sequence>
<protein>
    <recommendedName>
        <fullName evidence="2">histidine kinase</fullName>
        <ecNumber evidence="2">2.7.13.3</ecNumber>
    </recommendedName>
</protein>
<dbReference type="InterPro" id="IPR036890">
    <property type="entry name" value="HATPase_C_sf"/>
</dbReference>
<keyword evidence="9" id="KW-0547">Nucleotide-binding</keyword>
<dbReference type="SUPFAM" id="SSF47384">
    <property type="entry name" value="Homodimeric domain of signal transducing histidine kinase"/>
    <property type="match status" value="1"/>
</dbReference>
<evidence type="ECO:0000256" key="1">
    <source>
        <dbReference type="ARBA" id="ARBA00000085"/>
    </source>
</evidence>
<dbReference type="InterPro" id="IPR005467">
    <property type="entry name" value="His_kinase_dom"/>
</dbReference>
<name>A0AA49A983_9BURK</name>
<evidence type="ECO:0000256" key="7">
    <source>
        <dbReference type="SAM" id="Coils"/>
    </source>
</evidence>
<dbReference type="CDD" id="cd00082">
    <property type="entry name" value="HisKA"/>
    <property type="match status" value="1"/>
</dbReference>
<evidence type="ECO:0000256" key="4">
    <source>
        <dbReference type="ARBA" id="ARBA00022679"/>
    </source>
</evidence>
<dbReference type="PANTHER" id="PTHR43711">
    <property type="entry name" value="TWO-COMPONENT HISTIDINE KINASE"/>
    <property type="match status" value="1"/>
</dbReference>
<evidence type="ECO:0000256" key="6">
    <source>
        <dbReference type="ARBA" id="ARBA00023012"/>
    </source>
</evidence>
<gene>
    <name evidence="9" type="ORF">IV454_01885</name>
</gene>
<dbReference type="PRINTS" id="PR00344">
    <property type="entry name" value="BCTRLSENSOR"/>
</dbReference>
<dbReference type="SUPFAM" id="SSF55874">
    <property type="entry name" value="ATPase domain of HSP90 chaperone/DNA topoisomerase II/histidine kinase"/>
    <property type="match status" value="2"/>
</dbReference>
<evidence type="ECO:0000256" key="3">
    <source>
        <dbReference type="ARBA" id="ARBA00022553"/>
    </source>
</evidence>
<dbReference type="CDD" id="cd16922">
    <property type="entry name" value="HATPase_EvgS-ArcB-TorS-like"/>
    <property type="match status" value="1"/>
</dbReference>
<evidence type="ECO:0000313" key="9">
    <source>
        <dbReference type="EMBL" id="QPI50405.1"/>
    </source>
</evidence>
<evidence type="ECO:0000313" key="10">
    <source>
        <dbReference type="Proteomes" id="UP000662888"/>
    </source>
</evidence>
<feature type="domain" description="Histidine kinase" evidence="8">
    <location>
        <begin position="226"/>
        <end position="446"/>
    </location>
</feature>
<keyword evidence="9" id="KW-0067">ATP-binding</keyword>
<dbReference type="InterPro" id="IPR003661">
    <property type="entry name" value="HisK_dim/P_dom"/>
</dbReference>
<dbReference type="InterPro" id="IPR004358">
    <property type="entry name" value="Sig_transdc_His_kin-like_C"/>
</dbReference>
<dbReference type="GO" id="GO:0005524">
    <property type="term" value="F:ATP binding"/>
    <property type="evidence" value="ECO:0007669"/>
    <property type="project" value="UniProtKB-KW"/>
</dbReference>
<keyword evidence="3" id="KW-0597">Phosphoprotein</keyword>
<dbReference type="Gene3D" id="3.30.565.10">
    <property type="entry name" value="Histidine kinase-like ATPase, C-terminal domain"/>
    <property type="match status" value="2"/>
</dbReference>
<dbReference type="Pfam" id="PF00512">
    <property type="entry name" value="HisKA"/>
    <property type="match status" value="1"/>
</dbReference>
<organism evidence="9 10">
    <name type="scientific">Massilia antarctica</name>
    <dbReference type="NCBI Taxonomy" id="2765360"/>
    <lineage>
        <taxon>Bacteria</taxon>
        <taxon>Pseudomonadati</taxon>
        <taxon>Pseudomonadota</taxon>
        <taxon>Betaproteobacteria</taxon>
        <taxon>Burkholderiales</taxon>
        <taxon>Oxalobacteraceae</taxon>
        <taxon>Telluria group</taxon>
        <taxon>Massilia</taxon>
    </lineage>
</organism>
<dbReference type="PANTHER" id="PTHR43711:SF31">
    <property type="entry name" value="HISTIDINE KINASE"/>
    <property type="match status" value="1"/>
</dbReference>
<dbReference type="InterPro" id="IPR050736">
    <property type="entry name" value="Sensor_HK_Regulatory"/>
</dbReference>
<feature type="coiled-coil region" evidence="7">
    <location>
        <begin position="161"/>
        <end position="209"/>
    </location>
</feature>
<comment type="catalytic activity">
    <reaction evidence="1">
        <text>ATP + protein L-histidine = ADP + protein N-phospho-L-histidine.</text>
        <dbReference type="EC" id="2.7.13.3"/>
    </reaction>
</comment>
<dbReference type="Gene3D" id="1.10.287.130">
    <property type="match status" value="1"/>
</dbReference>
<dbReference type="Proteomes" id="UP000662888">
    <property type="component" value="Chromosome"/>
</dbReference>
<proteinExistence type="predicted"/>
<dbReference type="InterPro" id="IPR036097">
    <property type="entry name" value="HisK_dim/P_sf"/>
</dbReference>
<dbReference type="EMBL" id="CP065053">
    <property type="protein sequence ID" value="QPI50405.1"/>
    <property type="molecule type" value="Genomic_DNA"/>
</dbReference>